<dbReference type="Pfam" id="PF06835">
    <property type="entry name" value="LptC"/>
    <property type="match status" value="1"/>
</dbReference>
<feature type="compositionally biased region" description="Basic and acidic residues" evidence="1">
    <location>
        <begin position="149"/>
        <end position="162"/>
    </location>
</feature>
<reference evidence="3" key="1">
    <citation type="journal article" date="2013" name="Genome">
        <title>Draft Genome Sequences of Porphyromonas crevioricanis JCM 15906T and Porphyromonas cansulci JCM 13913T Isolated from a Canine Oral Cavity.</title>
        <authorList>
            <person name="Sakamoto M."/>
            <person name="Tanaka N."/>
            <person name="Shiwa Y."/>
            <person name="Yoshikawa H."/>
            <person name="Ohkuma M."/>
        </authorList>
    </citation>
    <scope>NUCLEOTIDE SEQUENCE [LARGE SCALE GENOMIC DNA]</scope>
    <source>
        <strain evidence="3">JCM 15906</strain>
    </source>
</reference>
<dbReference type="NCBIfam" id="TIGR04409">
    <property type="entry name" value="LptC_YrbK"/>
    <property type="match status" value="1"/>
</dbReference>
<evidence type="ECO:0000313" key="2">
    <source>
        <dbReference type="EMBL" id="GAD04893.1"/>
    </source>
</evidence>
<dbReference type="Proteomes" id="UP000018031">
    <property type="component" value="Unassembled WGS sequence"/>
</dbReference>
<reference evidence="2 3" key="2">
    <citation type="journal article" date="2013" name="Genome Announc.">
        <title>Draft Genome Sequences of Porphyromonas crevioricanis JCM 15906T and Porphyromonas cansulci JCM 13913T Isolated from a Canine Oral Cavity.</title>
        <authorList>
            <person name="Sakamoto M."/>
            <person name="Tanaka N."/>
            <person name="Shiwa Y."/>
            <person name="Yoshikawa H."/>
            <person name="Ohkuma M."/>
        </authorList>
    </citation>
    <scope>NUCLEOTIDE SEQUENCE [LARGE SCALE GENOMIC DNA]</scope>
    <source>
        <strain evidence="2 3">JCM 15906</strain>
    </source>
</reference>
<dbReference type="EMBL" id="BAOU01000015">
    <property type="protein sequence ID" value="GAD04893.1"/>
    <property type="molecule type" value="Genomic_DNA"/>
</dbReference>
<evidence type="ECO:0000256" key="1">
    <source>
        <dbReference type="SAM" id="MobiDB-lite"/>
    </source>
</evidence>
<evidence type="ECO:0000313" key="3">
    <source>
        <dbReference type="Proteomes" id="UP000018031"/>
    </source>
</evidence>
<organism evidence="2 3">
    <name type="scientific">Porphyromonas crevioricanis JCM 15906</name>
    <dbReference type="NCBI Taxonomy" id="1305617"/>
    <lineage>
        <taxon>Bacteria</taxon>
        <taxon>Pseudomonadati</taxon>
        <taxon>Bacteroidota</taxon>
        <taxon>Bacteroidia</taxon>
        <taxon>Bacteroidales</taxon>
        <taxon>Porphyromonadaceae</taxon>
        <taxon>Porphyromonas</taxon>
    </lineage>
</organism>
<dbReference type="AlphaFoldDB" id="T1CP37"/>
<proteinExistence type="predicted"/>
<gene>
    <name evidence="2" type="ORF">PORCRE_590</name>
</gene>
<feature type="region of interest" description="Disordered" evidence="1">
    <location>
        <begin position="137"/>
        <end position="162"/>
    </location>
</feature>
<accession>T1CP37</accession>
<sequence length="162" mass="19104">MMCTYDVHTLVSDSGLTQYKLDAKEWRIYDKGERPHWYFPQGIYFERFDSLKRPIAKVSSDTAYNYTSEELWELVGHVHIRNMSGVDFYAPRMFWDSRNARVYSPDSVYIKAPDRVLRGQSFEANQDLSSYSFVNSSAEVDYQEPEEDSKEKEEEKNPLEKP</sequence>
<name>T1CP37_9PORP</name>
<dbReference type="GO" id="GO:0015221">
    <property type="term" value="F:lipopolysaccharide transmembrane transporter activity"/>
    <property type="evidence" value="ECO:0007669"/>
    <property type="project" value="InterPro"/>
</dbReference>
<dbReference type="InterPro" id="IPR010664">
    <property type="entry name" value="LipoPS_assembly_LptC-rel"/>
</dbReference>
<dbReference type="InterPro" id="IPR026265">
    <property type="entry name" value="LptC"/>
</dbReference>
<comment type="caution">
    <text evidence="2">The sequence shown here is derived from an EMBL/GenBank/DDBJ whole genome shotgun (WGS) entry which is preliminary data.</text>
</comment>
<protein>
    <submittedName>
        <fullName evidence="2">Uncharacterized protein</fullName>
    </submittedName>
</protein>
<dbReference type="GO" id="GO:0005886">
    <property type="term" value="C:plasma membrane"/>
    <property type="evidence" value="ECO:0007669"/>
    <property type="project" value="InterPro"/>
</dbReference>